<dbReference type="Gene3D" id="1.10.3290.10">
    <property type="entry name" value="Fido-like domain"/>
    <property type="match status" value="1"/>
</dbReference>
<evidence type="ECO:0000259" key="1">
    <source>
        <dbReference type="PROSITE" id="PS51459"/>
    </source>
</evidence>
<dbReference type="PANTHER" id="PTHR13504">
    <property type="entry name" value="FIDO DOMAIN-CONTAINING PROTEIN DDB_G0283145"/>
    <property type="match status" value="1"/>
</dbReference>
<dbReference type="Proteomes" id="UP000294192">
    <property type="component" value="Unassembled WGS sequence"/>
</dbReference>
<dbReference type="PANTHER" id="PTHR13504:SF38">
    <property type="entry name" value="FIDO DOMAIN-CONTAINING PROTEIN"/>
    <property type="match status" value="1"/>
</dbReference>
<protein>
    <recommendedName>
        <fullName evidence="1">Fido domain-containing protein</fullName>
    </recommendedName>
</protein>
<gene>
    <name evidence="2" type="ORF">C4B24_02415</name>
</gene>
<reference evidence="2 3" key="1">
    <citation type="submission" date="2018-02" db="EMBL/GenBank/DDBJ databases">
        <title>Mycoplasma marinum and Mycoplasma todarodis sp. nov., moderately halophilic and psychrotolerant mycoplasmas isolated from cephalopods.</title>
        <authorList>
            <person name="Viver T."/>
        </authorList>
    </citation>
    <scope>NUCLEOTIDE SEQUENCE [LARGE SCALE GENOMIC DNA]</scope>
    <source>
        <strain evidence="2 3">PE</strain>
    </source>
</reference>
<name>A0A4R0XKU3_9MOLU</name>
<evidence type="ECO:0000313" key="2">
    <source>
        <dbReference type="EMBL" id="TCG11276.1"/>
    </source>
</evidence>
<keyword evidence="3" id="KW-1185">Reference proteome</keyword>
<dbReference type="AlphaFoldDB" id="A0A4R0XKU3"/>
<organism evidence="2 3">
    <name type="scientific">Mycoplasma marinum</name>
    <dbReference type="NCBI Taxonomy" id="1937190"/>
    <lineage>
        <taxon>Bacteria</taxon>
        <taxon>Bacillati</taxon>
        <taxon>Mycoplasmatota</taxon>
        <taxon>Mollicutes</taxon>
        <taxon>Mycoplasmataceae</taxon>
        <taxon>Mycoplasma</taxon>
    </lineage>
</organism>
<dbReference type="InterPro" id="IPR003812">
    <property type="entry name" value="Fido"/>
</dbReference>
<accession>A0A4R0XKU3</accession>
<dbReference type="SUPFAM" id="SSF140931">
    <property type="entry name" value="Fic-like"/>
    <property type="match status" value="1"/>
</dbReference>
<dbReference type="EMBL" id="PSZO01000009">
    <property type="protein sequence ID" value="TCG11276.1"/>
    <property type="molecule type" value="Genomic_DNA"/>
</dbReference>
<dbReference type="PROSITE" id="PS51459">
    <property type="entry name" value="FIDO"/>
    <property type="match status" value="1"/>
</dbReference>
<sequence>MEVITTTNTQNNPMCVCCVLYNKYMKILSYSKINESPTSREVSFKSNLYTHYKEEPIETNLTNQEGTPFLLFINAIEPLENKFNELIDKALHFREGGVSEYLKQGYVVSEINSSLRAEGVNSSRKIVEQVIKNKLSGNKLKKDELTKLISNYYDALSFITSNKEITERNIHTLYGMLTADLSDVIEFGKLYREGDVTIGQDKGVPSSIISTKIKELIAFIDSGALEDKIQTKAIISHYIFENIHPYYDYNGRMGRILHLWVLINHSRDEFWKLIFLSESIYAFKEKLDTTFRKITKAKKQKSNIDLTFFVGNLYEIFIDHTTAYIKMKDMTNEMPKKASRHLRLFLIDLLCLRGADGKWYDINEFKKRYPDYSPTVSSRVLKEIRDSTLFQIREGKPIQFRLK</sequence>
<feature type="domain" description="Fido" evidence="1">
    <location>
        <begin position="165"/>
        <end position="312"/>
    </location>
</feature>
<evidence type="ECO:0000313" key="3">
    <source>
        <dbReference type="Proteomes" id="UP000294192"/>
    </source>
</evidence>
<dbReference type="InterPro" id="IPR040198">
    <property type="entry name" value="Fido_containing"/>
</dbReference>
<comment type="caution">
    <text evidence="2">The sequence shown here is derived from an EMBL/GenBank/DDBJ whole genome shotgun (WGS) entry which is preliminary data.</text>
</comment>
<dbReference type="InterPro" id="IPR036597">
    <property type="entry name" value="Fido-like_dom_sf"/>
</dbReference>
<dbReference type="OrthoDB" id="9813719at2"/>
<dbReference type="Pfam" id="PF02661">
    <property type="entry name" value="Fic"/>
    <property type="match status" value="1"/>
</dbReference>
<proteinExistence type="predicted"/>